<proteinExistence type="predicted"/>
<organism evidence="8 9">
    <name type="scientific">Meristemomyces frigidus</name>
    <dbReference type="NCBI Taxonomy" id="1508187"/>
    <lineage>
        <taxon>Eukaryota</taxon>
        <taxon>Fungi</taxon>
        <taxon>Dikarya</taxon>
        <taxon>Ascomycota</taxon>
        <taxon>Pezizomycotina</taxon>
        <taxon>Dothideomycetes</taxon>
        <taxon>Dothideomycetidae</taxon>
        <taxon>Mycosphaerellales</taxon>
        <taxon>Teratosphaeriaceae</taxon>
        <taxon>Meristemomyces</taxon>
    </lineage>
</organism>
<accession>A0AAN7TFS2</accession>
<dbReference type="PANTHER" id="PTHR36206">
    <property type="entry name" value="ASPERCRYPTIN BIOSYNTHESIS CLUSTER-SPECIFIC TRANSCRIPTION REGULATOR ATNN-RELATED"/>
    <property type="match status" value="1"/>
</dbReference>
<keyword evidence="6" id="KW-0539">Nucleus</keyword>
<keyword evidence="5" id="KW-0804">Transcription</keyword>
<dbReference type="AlphaFoldDB" id="A0AAN7TFS2"/>
<evidence type="ECO:0000256" key="4">
    <source>
        <dbReference type="ARBA" id="ARBA00023125"/>
    </source>
</evidence>
<gene>
    <name evidence="8" type="ORF">LTR62_003195</name>
</gene>
<keyword evidence="1" id="KW-0479">Metal-binding</keyword>
<feature type="compositionally biased region" description="Low complexity" evidence="7">
    <location>
        <begin position="44"/>
        <end position="53"/>
    </location>
</feature>
<evidence type="ECO:0000256" key="5">
    <source>
        <dbReference type="ARBA" id="ARBA00023163"/>
    </source>
</evidence>
<evidence type="ECO:0008006" key="10">
    <source>
        <dbReference type="Google" id="ProtNLM"/>
    </source>
</evidence>
<evidence type="ECO:0000256" key="1">
    <source>
        <dbReference type="ARBA" id="ARBA00022723"/>
    </source>
</evidence>
<comment type="caution">
    <text evidence="8">The sequence shown here is derived from an EMBL/GenBank/DDBJ whole genome shotgun (WGS) entry which is preliminary data.</text>
</comment>
<evidence type="ECO:0000256" key="6">
    <source>
        <dbReference type="ARBA" id="ARBA00023242"/>
    </source>
</evidence>
<dbReference type="GO" id="GO:0003677">
    <property type="term" value="F:DNA binding"/>
    <property type="evidence" value="ECO:0007669"/>
    <property type="project" value="UniProtKB-KW"/>
</dbReference>
<feature type="region of interest" description="Disordered" evidence="7">
    <location>
        <begin position="20"/>
        <end position="68"/>
    </location>
</feature>
<protein>
    <recommendedName>
        <fullName evidence="10">Transcription factor domain-containing protein</fullName>
    </recommendedName>
</protein>
<dbReference type="Proteomes" id="UP001310890">
    <property type="component" value="Unassembled WGS sequence"/>
</dbReference>
<dbReference type="GO" id="GO:0046872">
    <property type="term" value="F:metal ion binding"/>
    <property type="evidence" value="ECO:0007669"/>
    <property type="project" value="UniProtKB-KW"/>
</dbReference>
<evidence type="ECO:0000256" key="2">
    <source>
        <dbReference type="ARBA" id="ARBA00022833"/>
    </source>
</evidence>
<evidence type="ECO:0000313" key="8">
    <source>
        <dbReference type="EMBL" id="KAK5113811.1"/>
    </source>
</evidence>
<reference evidence="8" key="1">
    <citation type="submission" date="2023-08" db="EMBL/GenBank/DDBJ databases">
        <title>Black Yeasts Isolated from many extreme environments.</title>
        <authorList>
            <person name="Coleine C."/>
            <person name="Stajich J.E."/>
            <person name="Selbmann L."/>
        </authorList>
    </citation>
    <scope>NUCLEOTIDE SEQUENCE</scope>
    <source>
        <strain evidence="8">CCFEE 5401</strain>
    </source>
</reference>
<dbReference type="PANTHER" id="PTHR36206:SF13">
    <property type="entry name" value="TRANSCRIPTIONAL REGULATORY PROTEIN MOC3"/>
    <property type="match status" value="1"/>
</dbReference>
<evidence type="ECO:0000256" key="3">
    <source>
        <dbReference type="ARBA" id="ARBA00023015"/>
    </source>
</evidence>
<name>A0AAN7TFS2_9PEZI</name>
<dbReference type="EMBL" id="JAVRRL010000021">
    <property type="protein sequence ID" value="KAK5113811.1"/>
    <property type="molecule type" value="Genomic_DNA"/>
</dbReference>
<evidence type="ECO:0000256" key="7">
    <source>
        <dbReference type="SAM" id="MobiDB-lite"/>
    </source>
</evidence>
<keyword evidence="4" id="KW-0238">DNA-binding</keyword>
<feature type="compositionally biased region" description="Polar residues" evidence="7">
    <location>
        <begin position="20"/>
        <end position="37"/>
    </location>
</feature>
<keyword evidence="2" id="KW-0862">Zinc</keyword>
<keyword evidence="3" id="KW-0805">Transcription regulation</keyword>
<sequence length="646" mass="71493">MPRCVKSGWKCPGYLQRSGNIQAPETVQVDDSASTGSEVIDTPTSTSSSSRSRLASGNGSGDESREFDSLLAPSRHALDSQLRRRTSCISPPLSSTTGFQFIVTDLDRHAWDFFHLTTYPNLRIITPLTGLLYPMIQLSLDNEPIFRAIAAAGKAQSDARFLFDTTLRHWHEHADRSASSRQYGRALATLRLHMLRNAHDERGKQVVLSACLVLVCACLLDDNSSDAVTHLRLGLRIMKENVRSGLGAALHPTLDREQCLHSVVDESKRNEALVQLGPFSQPVIDVFETMLERDAISEVQMPTVKQGEYDMNSMPGAFVNLEEARIHLDGLVATGLQLEQQLFRIAEQSLGNIISTALHHNVFTCLTTCMAKCVDLSNHYCVRSRLKQLAITLDSWQLRFERFAQLHNFQSSRAPLLMRIQHFTASLKLFSLRTTSEQDYDQWNSRFTSTLNTCTEFLQLTASNLPYHMQDPSKPRAETQHGGFGVEMRILPAMYLIATKARSPSLRARAVALLAKADRREGLHHSGLFGILAGSIAELEGEVEGFRGNNGHLSTEGSMAGSNRHLRTTDFSSAVVPGRISPFSEVLIAGNQGPPPMVQLTCGRILQTSAGSMGPRVEVEKYHAPTLGAELVKVSRVVFELQKTMV</sequence>
<dbReference type="InterPro" id="IPR052360">
    <property type="entry name" value="Transcr_Regulatory_Proteins"/>
</dbReference>
<evidence type="ECO:0000313" key="9">
    <source>
        <dbReference type="Proteomes" id="UP001310890"/>
    </source>
</evidence>